<accession>A0A1Y1IMI4</accession>
<dbReference type="OMA" id="RIWKFEK"/>
<dbReference type="PROSITE" id="PS00062">
    <property type="entry name" value="ALDOKETO_REDUCTASE_2"/>
    <property type="match status" value="1"/>
</dbReference>
<gene>
    <name evidence="5" type="ORF">KFL_007690040</name>
</gene>
<evidence type="ECO:0000313" key="5">
    <source>
        <dbReference type="EMBL" id="GAQ91342.1"/>
    </source>
</evidence>
<dbReference type="GO" id="GO:0016491">
    <property type="term" value="F:oxidoreductase activity"/>
    <property type="evidence" value="ECO:0007669"/>
    <property type="project" value="UniProtKB-KW"/>
</dbReference>
<evidence type="ECO:0000259" key="4">
    <source>
        <dbReference type="Pfam" id="PF00248"/>
    </source>
</evidence>
<dbReference type="PANTHER" id="PTHR43827:SF13">
    <property type="entry name" value="ALDO_KETO REDUCTASE FAMILY PROTEIN"/>
    <property type="match status" value="1"/>
</dbReference>
<dbReference type="CDD" id="cd19071">
    <property type="entry name" value="AKR_AKR1-5-like"/>
    <property type="match status" value="1"/>
</dbReference>
<dbReference type="AlphaFoldDB" id="A0A1Y1IMI4"/>
<keyword evidence="2" id="KW-0560">Oxidoreductase</keyword>
<name>A0A1Y1IMI4_KLENI</name>
<proteinExistence type="inferred from homology"/>
<dbReference type="PANTHER" id="PTHR43827">
    <property type="entry name" value="2,5-DIKETO-D-GLUCONIC ACID REDUCTASE"/>
    <property type="match status" value="1"/>
</dbReference>
<dbReference type="PROSITE" id="PS00063">
    <property type="entry name" value="ALDOKETO_REDUCTASE_3"/>
    <property type="match status" value="1"/>
</dbReference>
<keyword evidence="6" id="KW-1185">Reference proteome</keyword>
<evidence type="ECO:0000256" key="3">
    <source>
        <dbReference type="SAM" id="SignalP"/>
    </source>
</evidence>
<dbReference type="FunFam" id="3.20.20.100:FF:000015">
    <property type="entry name" value="Oxidoreductase, aldo/keto reductase family"/>
    <property type="match status" value="1"/>
</dbReference>
<feature type="domain" description="NADP-dependent oxidoreductase" evidence="4">
    <location>
        <begin position="71"/>
        <end position="314"/>
    </location>
</feature>
<dbReference type="InterPro" id="IPR036812">
    <property type="entry name" value="NAD(P)_OxRdtase_dom_sf"/>
</dbReference>
<dbReference type="Pfam" id="PF00248">
    <property type="entry name" value="Aldo_ket_red"/>
    <property type="match status" value="1"/>
</dbReference>
<dbReference type="Gene3D" id="3.20.20.100">
    <property type="entry name" value="NADP-dependent oxidoreductase domain"/>
    <property type="match status" value="1"/>
</dbReference>
<sequence>MRGMIRCSLVLCMILLAVAIRQALHNSSGLSSSQLGGLATRTNMSHAKPYTDSIEVFNQPLKQGVKIPRIGLGVFQSAPGPETEEAVACALQEGYRHIDTAALYRNEASVGAAIRNSGIPREEIFVTTKLWNSDHGYQQTLQAFQRSLVNLGLEYVDLYLVHSPMRVDKRLETWKAMETILKSGRARSIGVSNYGIHHLEELFANCTIRPSVNQVELHPYHTRTVLVDFCKRNGIALQAYSPLTKGRRLKDPALQEIAHRYHKTPAQLLLRWGLQKGFIVLPKSVTPQRILQNIQVTDFEISAADMAQLDSFNENLATGWDPTTGA</sequence>
<dbReference type="InterPro" id="IPR020471">
    <property type="entry name" value="AKR"/>
</dbReference>
<organism evidence="5 6">
    <name type="scientific">Klebsormidium nitens</name>
    <name type="common">Green alga</name>
    <name type="synonym">Ulothrix nitens</name>
    <dbReference type="NCBI Taxonomy" id="105231"/>
    <lineage>
        <taxon>Eukaryota</taxon>
        <taxon>Viridiplantae</taxon>
        <taxon>Streptophyta</taxon>
        <taxon>Klebsormidiophyceae</taxon>
        <taxon>Klebsormidiales</taxon>
        <taxon>Klebsormidiaceae</taxon>
        <taxon>Klebsormidium</taxon>
    </lineage>
</organism>
<reference evidence="5 6" key="1">
    <citation type="journal article" date="2014" name="Nat. Commun.">
        <title>Klebsormidium flaccidum genome reveals primary factors for plant terrestrial adaptation.</title>
        <authorList>
            <person name="Hori K."/>
            <person name="Maruyama F."/>
            <person name="Fujisawa T."/>
            <person name="Togashi T."/>
            <person name="Yamamoto N."/>
            <person name="Seo M."/>
            <person name="Sato S."/>
            <person name="Yamada T."/>
            <person name="Mori H."/>
            <person name="Tajima N."/>
            <person name="Moriyama T."/>
            <person name="Ikeuchi M."/>
            <person name="Watanabe M."/>
            <person name="Wada H."/>
            <person name="Kobayashi K."/>
            <person name="Saito M."/>
            <person name="Masuda T."/>
            <person name="Sasaki-Sekimoto Y."/>
            <person name="Mashiguchi K."/>
            <person name="Awai K."/>
            <person name="Shimojima M."/>
            <person name="Masuda S."/>
            <person name="Iwai M."/>
            <person name="Nobusawa T."/>
            <person name="Narise T."/>
            <person name="Kondo S."/>
            <person name="Saito H."/>
            <person name="Sato R."/>
            <person name="Murakawa M."/>
            <person name="Ihara Y."/>
            <person name="Oshima-Yamada Y."/>
            <person name="Ohtaka K."/>
            <person name="Satoh M."/>
            <person name="Sonobe K."/>
            <person name="Ishii M."/>
            <person name="Ohtani R."/>
            <person name="Kanamori-Sato M."/>
            <person name="Honoki R."/>
            <person name="Miyazaki D."/>
            <person name="Mochizuki H."/>
            <person name="Umetsu J."/>
            <person name="Higashi K."/>
            <person name="Shibata D."/>
            <person name="Kamiya Y."/>
            <person name="Sato N."/>
            <person name="Nakamura Y."/>
            <person name="Tabata S."/>
            <person name="Ida S."/>
            <person name="Kurokawa K."/>
            <person name="Ohta H."/>
        </authorList>
    </citation>
    <scope>NUCLEOTIDE SEQUENCE [LARGE SCALE GENOMIC DNA]</scope>
    <source>
        <strain evidence="5 6">NIES-2285</strain>
    </source>
</reference>
<dbReference type="Proteomes" id="UP000054558">
    <property type="component" value="Unassembled WGS sequence"/>
</dbReference>
<evidence type="ECO:0000256" key="1">
    <source>
        <dbReference type="ARBA" id="ARBA00007905"/>
    </source>
</evidence>
<keyword evidence="3" id="KW-0732">Signal</keyword>
<evidence type="ECO:0000256" key="2">
    <source>
        <dbReference type="ARBA" id="ARBA00023002"/>
    </source>
</evidence>
<dbReference type="SUPFAM" id="SSF51430">
    <property type="entry name" value="NAD(P)-linked oxidoreductase"/>
    <property type="match status" value="1"/>
</dbReference>
<comment type="similarity">
    <text evidence="1">Belongs to the aldo/keto reductase family.</text>
</comment>
<protein>
    <submittedName>
        <fullName evidence="5">Aldo/keto reductase family protein</fullName>
    </submittedName>
</protein>
<dbReference type="EMBL" id="DF237718">
    <property type="protein sequence ID" value="GAQ91342.1"/>
    <property type="molecule type" value="Genomic_DNA"/>
</dbReference>
<dbReference type="OrthoDB" id="416253at2759"/>
<dbReference type="STRING" id="105231.A0A1Y1IMI4"/>
<feature type="signal peptide" evidence="3">
    <location>
        <begin position="1"/>
        <end position="19"/>
    </location>
</feature>
<evidence type="ECO:0000313" key="6">
    <source>
        <dbReference type="Proteomes" id="UP000054558"/>
    </source>
</evidence>
<feature type="chain" id="PRO_5012982599" evidence="3">
    <location>
        <begin position="20"/>
        <end position="326"/>
    </location>
</feature>
<dbReference type="PRINTS" id="PR00069">
    <property type="entry name" value="ALDKETRDTASE"/>
</dbReference>
<dbReference type="InterPro" id="IPR018170">
    <property type="entry name" value="Aldo/ket_reductase_CS"/>
</dbReference>
<dbReference type="InterPro" id="IPR023210">
    <property type="entry name" value="NADP_OxRdtase_dom"/>
</dbReference>
<dbReference type="PROSITE" id="PS00798">
    <property type="entry name" value="ALDOKETO_REDUCTASE_1"/>
    <property type="match status" value="1"/>
</dbReference>